<organism evidence="1 2">
    <name type="scientific">Mariniflexile ostreae</name>
    <dbReference type="NCBI Taxonomy" id="1520892"/>
    <lineage>
        <taxon>Bacteria</taxon>
        <taxon>Pseudomonadati</taxon>
        <taxon>Bacteroidota</taxon>
        <taxon>Flavobacteriia</taxon>
        <taxon>Flavobacteriales</taxon>
        <taxon>Flavobacteriaceae</taxon>
        <taxon>Mariniflexile</taxon>
    </lineage>
</organism>
<dbReference type="Pfam" id="PF13585">
    <property type="entry name" value="CHU_C"/>
    <property type="match status" value="1"/>
</dbReference>
<evidence type="ECO:0000313" key="1">
    <source>
        <dbReference type="EMBL" id="MFB9056781.1"/>
    </source>
</evidence>
<protein>
    <submittedName>
        <fullName evidence="1">Gliding motility-associated C-terminal domain-containing protein</fullName>
    </submittedName>
</protein>
<dbReference type="Proteomes" id="UP001589585">
    <property type="component" value="Unassembled WGS sequence"/>
</dbReference>
<gene>
    <name evidence="1" type="ORF">ACFFU9_08505</name>
</gene>
<comment type="caution">
    <text evidence="1">The sequence shown here is derived from an EMBL/GenBank/DDBJ whole genome shotgun (WGS) entry which is preliminary data.</text>
</comment>
<reference evidence="1 2" key="1">
    <citation type="submission" date="2024-09" db="EMBL/GenBank/DDBJ databases">
        <authorList>
            <person name="Sun Q."/>
            <person name="Mori K."/>
        </authorList>
    </citation>
    <scope>NUCLEOTIDE SEQUENCE [LARGE SCALE GENOMIC DNA]</scope>
    <source>
        <strain evidence="1 2">CECT 8622</strain>
    </source>
</reference>
<sequence>MHKRFLFISILLFFMYQYTISQTSNVGVLYISENTKFSLVEDFTNLNTGAFYNDGETFIYRHFNNDGELDFYKDTGVTKFVGSTEQAITGTQVSYFYDVLLDNKSNVAPFKLSGNMDISGTTNFYQGIIENDNFGGQITFNQNGTHVNASDDSHVDGAVNKLGENEFVFPVGDGGFYRFTGVSSLKHSKTFFKTKFFFQNSNVFYPHEFKAGIIEEIDDQEYWTIEKKDTHSPNGLITLSWRDVTTPSSMIEAAKKQALTIVRWDAITKMWVDEGAVIDLEAQTLTTAVKDYGVFTFGRIKTDVVLPCGLVVYNSITPNNDGKNDYFLIDQSSAQCAKNLKVQVFNRWGVQVFETNEYGVNGNVFEGYSTGRLTMSHSEQLPFGTYYYIIEYQYGDETISNTHKQAGFLYLSAQ</sequence>
<keyword evidence="2" id="KW-1185">Reference proteome</keyword>
<accession>A0ABV5FBH2</accession>
<evidence type="ECO:0000313" key="2">
    <source>
        <dbReference type="Proteomes" id="UP001589585"/>
    </source>
</evidence>
<dbReference type="EMBL" id="JBHMFC010000032">
    <property type="protein sequence ID" value="MFB9056781.1"/>
    <property type="molecule type" value="Genomic_DNA"/>
</dbReference>
<dbReference type="RefSeq" id="WP_379860978.1">
    <property type="nucleotide sequence ID" value="NZ_JBHMFC010000032.1"/>
</dbReference>
<proteinExistence type="predicted"/>
<name>A0ABV5FBH2_9FLAO</name>